<dbReference type="AlphaFoldDB" id="A0A834KVE8"/>
<accession>A0A834KVE8</accession>
<comment type="caution">
    <text evidence="1">The sequence shown here is derived from an EMBL/GenBank/DDBJ whole genome shotgun (WGS) entry which is preliminary data.</text>
</comment>
<evidence type="ECO:0000313" key="2">
    <source>
        <dbReference type="Proteomes" id="UP000600918"/>
    </source>
</evidence>
<keyword evidence="2" id="KW-1185">Reference proteome</keyword>
<organism evidence="1 2">
    <name type="scientific">Vespula pensylvanica</name>
    <name type="common">Western yellow jacket</name>
    <name type="synonym">Wasp</name>
    <dbReference type="NCBI Taxonomy" id="30213"/>
    <lineage>
        <taxon>Eukaryota</taxon>
        <taxon>Metazoa</taxon>
        <taxon>Ecdysozoa</taxon>
        <taxon>Arthropoda</taxon>
        <taxon>Hexapoda</taxon>
        <taxon>Insecta</taxon>
        <taxon>Pterygota</taxon>
        <taxon>Neoptera</taxon>
        <taxon>Endopterygota</taxon>
        <taxon>Hymenoptera</taxon>
        <taxon>Apocrita</taxon>
        <taxon>Aculeata</taxon>
        <taxon>Vespoidea</taxon>
        <taxon>Vespidae</taxon>
        <taxon>Vespinae</taxon>
        <taxon>Vespula</taxon>
    </lineage>
</organism>
<evidence type="ECO:0000313" key="1">
    <source>
        <dbReference type="EMBL" id="KAF7412752.1"/>
    </source>
</evidence>
<dbReference type="Proteomes" id="UP000600918">
    <property type="component" value="Unassembled WGS sequence"/>
</dbReference>
<proteinExistence type="predicted"/>
<name>A0A834KVE8_VESPE</name>
<reference evidence="1" key="1">
    <citation type="journal article" date="2020" name="G3 (Bethesda)">
        <title>High-Quality Assemblies for Three Invasive Social Wasps from the &lt;i&gt;Vespula&lt;/i&gt; Genus.</title>
        <authorList>
            <person name="Harrop T.W.R."/>
            <person name="Guhlin J."/>
            <person name="McLaughlin G.M."/>
            <person name="Permina E."/>
            <person name="Stockwell P."/>
            <person name="Gilligan J."/>
            <person name="Le Lec M.F."/>
            <person name="Gruber M.A.M."/>
            <person name="Quinn O."/>
            <person name="Lovegrove M."/>
            <person name="Duncan E.J."/>
            <person name="Remnant E.J."/>
            <person name="Van Eeckhoven J."/>
            <person name="Graham B."/>
            <person name="Knapp R.A."/>
            <person name="Langford K.W."/>
            <person name="Kronenberg Z."/>
            <person name="Press M.O."/>
            <person name="Eacker S.M."/>
            <person name="Wilson-Rankin E.E."/>
            <person name="Purcell J."/>
            <person name="Lester P.J."/>
            <person name="Dearden P.K."/>
        </authorList>
    </citation>
    <scope>NUCLEOTIDE SEQUENCE</scope>
    <source>
        <strain evidence="1">Volc-1</strain>
    </source>
</reference>
<gene>
    <name evidence="1" type="ORF">H0235_012603</name>
</gene>
<dbReference type="EMBL" id="JACSDY010000012">
    <property type="protein sequence ID" value="KAF7412752.1"/>
    <property type="molecule type" value="Genomic_DNA"/>
</dbReference>
<sequence length="228" mass="25259">METIILANSEVQAVTIKTSKEIISRLDGLISLGWGITKSALQSGALIAVTLASLIVSMEPICVIGSEPPIDLQLHKRRELYRYGNFKAKFASLSLATDEKCECDKETRFILDCSVFEESCSGENNRQRLVFRPYSAEIIGVLDDRCGRLQPSQSYPPFPSYETSVRERDTVNGSSWFPVDAAEVSTAIRHCGYVGLGETTYLAGILGFSEFVHLIMMGNGWFRSICQP</sequence>
<protein>
    <submittedName>
        <fullName evidence="1">Uncharacterized protein</fullName>
    </submittedName>
</protein>